<keyword evidence="4 6" id="KW-1133">Transmembrane helix</keyword>
<gene>
    <name evidence="7" type="ORF">QO033_20250</name>
</gene>
<evidence type="ECO:0000313" key="8">
    <source>
        <dbReference type="Proteomes" id="UP001243757"/>
    </source>
</evidence>
<proteinExistence type="predicted"/>
<dbReference type="Pfam" id="PF02690">
    <property type="entry name" value="Na_Pi_cotrans"/>
    <property type="match status" value="2"/>
</dbReference>
<dbReference type="InterPro" id="IPR003841">
    <property type="entry name" value="Na/Pi_transpt"/>
</dbReference>
<evidence type="ECO:0000256" key="6">
    <source>
        <dbReference type="SAM" id="Phobius"/>
    </source>
</evidence>
<feature type="transmembrane region" description="Helical" evidence="6">
    <location>
        <begin position="179"/>
        <end position="209"/>
    </location>
</feature>
<feature type="transmembrane region" description="Helical" evidence="6">
    <location>
        <begin position="291"/>
        <end position="312"/>
    </location>
</feature>
<feature type="transmembrane region" description="Helical" evidence="6">
    <location>
        <begin position="83"/>
        <end position="103"/>
    </location>
</feature>
<keyword evidence="8" id="KW-1185">Reference proteome</keyword>
<sequence length="531" mass="57053">MLADVVNALGGAGLFLFGMIWLTEGLRGLSGQALRQVLSRFTKTPLSGALTGATATAILQSSSATTVTAVGFVSAGLLSFPQALGIIFGANIGTTMTGWLATILGFKMDLGEITLPLVFIGAMARLFGGARLRLIGLALTGFALIFLGIEVMKSSLSAFEGVVTPGNFPQDSLLGRIELIGIGIAITLITQSSSAGVIAALAALGAGAINLPQAMAMVIGMDVGTTATTVLATLGGSTAARRTGLSHVIYNCLTGVMAFFLLTPYTALLAAWEGQVDDQIALVAFHSGFNIVGVIVILPFTAAFARLVIFLVRDRSSGLTGSLGKEMLRDPPAATDAAIAALTATVDAQSRFLAMRLQHPEPTEEDRTRLNEIGTAISEVRRFVHAIPALQADDPVNARLVSAWHVLDHLQRLYFRCTQDNRIAVMAGDHRLSRLRRILATSCADAAQAQITGETEARMDRIRHLFRDQREAYRTHILSHATRRNQPGDLIGLKLDAVRWLHRVSYHLWRIEHHMRRLREGLPAQEPRPEE</sequence>
<comment type="caution">
    <text evidence="7">The sequence shown here is derived from an EMBL/GenBank/DDBJ whole genome shotgun (WGS) entry which is preliminary data.</text>
</comment>
<name>A0ABT7F5Y3_9RHOB</name>
<comment type="subcellular location">
    <subcellularLocation>
        <location evidence="1">Cell membrane</location>
        <topology evidence="1">Multi-pass membrane protein</topology>
    </subcellularLocation>
</comment>
<dbReference type="RefSeq" id="WP_284482790.1">
    <property type="nucleotide sequence ID" value="NZ_JASNJD010000020.1"/>
</dbReference>
<reference evidence="7 8" key="1">
    <citation type="submission" date="2023-05" db="EMBL/GenBank/DDBJ databases">
        <title>Pseudodonghicola sp. nov.</title>
        <authorList>
            <person name="Huang J."/>
        </authorList>
    </citation>
    <scope>NUCLEOTIDE SEQUENCE [LARGE SCALE GENOMIC DNA]</scope>
    <source>
        <strain evidence="7 8">IC7</strain>
    </source>
</reference>
<dbReference type="PANTHER" id="PTHR10010">
    <property type="entry name" value="SOLUTE CARRIER FAMILY 34 SODIUM PHOSPHATE , MEMBER 2-RELATED"/>
    <property type="match status" value="1"/>
</dbReference>
<dbReference type="PANTHER" id="PTHR10010:SF46">
    <property type="entry name" value="SODIUM-DEPENDENT PHOSPHATE TRANSPORT PROTEIN 2B"/>
    <property type="match status" value="1"/>
</dbReference>
<organism evidence="7 8">
    <name type="scientific">Pseudodonghicola flavimaris</name>
    <dbReference type="NCBI Taxonomy" id="3050036"/>
    <lineage>
        <taxon>Bacteria</taxon>
        <taxon>Pseudomonadati</taxon>
        <taxon>Pseudomonadota</taxon>
        <taxon>Alphaproteobacteria</taxon>
        <taxon>Rhodobacterales</taxon>
        <taxon>Paracoccaceae</taxon>
        <taxon>Pseudodonghicola</taxon>
    </lineage>
</organism>
<evidence type="ECO:0000256" key="2">
    <source>
        <dbReference type="ARBA" id="ARBA00022475"/>
    </source>
</evidence>
<evidence type="ECO:0000256" key="5">
    <source>
        <dbReference type="ARBA" id="ARBA00023136"/>
    </source>
</evidence>
<evidence type="ECO:0000256" key="4">
    <source>
        <dbReference type="ARBA" id="ARBA00022989"/>
    </source>
</evidence>
<evidence type="ECO:0000256" key="1">
    <source>
        <dbReference type="ARBA" id="ARBA00004651"/>
    </source>
</evidence>
<keyword evidence="3 6" id="KW-0812">Transmembrane</keyword>
<accession>A0ABT7F5Y3</accession>
<keyword evidence="2" id="KW-1003">Cell membrane</keyword>
<evidence type="ECO:0000313" key="7">
    <source>
        <dbReference type="EMBL" id="MDK3020021.1"/>
    </source>
</evidence>
<feature type="transmembrane region" description="Helical" evidence="6">
    <location>
        <begin position="215"/>
        <end position="236"/>
    </location>
</feature>
<feature type="transmembrane region" description="Helical" evidence="6">
    <location>
        <begin position="248"/>
        <end position="271"/>
    </location>
</feature>
<feature type="transmembrane region" description="Helical" evidence="6">
    <location>
        <begin position="134"/>
        <end position="152"/>
    </location>
</feature>
<protein>
    <submittedName>
        <fullName evidence="7">Na/Pi symporter</fullName>
    </submittedName>
</protein>
<dbReference type="NCBIfam" id="NF037997">
    <property type="entry name" value="Na_Pi_symport"/>
    <property type="match status" value="1"/>
</dbReference>
<dbReference type="Proteomes" id="UP001243757">
    <property type="component" value="Unassembled WGS sequence"/>
</dbReference>
<evidence type="ECO:0000256" key="3">
    <source>
        <dbReference type="ARBA" id="ARBA00022692"/>
    </source>
</evidence>
<feature type="transmembrane region" description="Helical" evidence="6">
    <location>
        <begin position="6"/>
        <end position="23"/>
    </location>
</feature>
<keyword evidence="5 6" id="KW-0472">Membrane</keyword>
<dbReference type="EMBL" id="JASNJD010000020">
    <property type="protein sequence ID" value="MDK3020021.1"/>
    <property type="molecule type" value="Genomic_DNA"/>
</dbReference>